<evidence type="ECO:0000313" key="2">
    <source>
        <dbReference type="Proteomes" id="UP000252189"/>
    </source>
</evidence>
<protein>
    <submittedName>
        <fullName evidence="1">Uncharacterized protein</fullName>
    </submittedName>
</protein>
<comment type="caution">
    <text evidence="1">The sequence shown here is derived from an EMBL/GenBank/DDBJ whole genome shotgun (WGS) entry which is preliminary data.</text>
</comment>
<dbReference type="AlphaFoldDB" id="A0A368NAR6"/>
<dbReference type="InterPro" id="IPR048925">
    <property type="entry name" value="RdfA"/>
</dbReference>
<gene>
    <name evidence="1" type="ORF">DU504_10115</name>
</gene>
<keyword evidence="2" id="KW-1185">Reference proteome</keyword>
<dbReference type="RefSeq" id="WP_114449178.1">
    <property type="nucleotide sequence ID" value="NZ_QPHM01000001.1"/>
</dbReference>
<name>A0A368NAR6_9EURY</name>
<sequence>MADGCKVERVCGRRDLPTLPERLVERRTETGASLRDLERFFNREVLAAAMRAAGMELLDGEAANVLRLLTADDVSHAARTEARDRLTRAGVDVDGVTGDFLTYGTIRTHLRECAGIETGREAGTDADAVRGTVYTLVGRAEAVTERELSRLAETDAFDAGDLTVSLTVRVACAACGEEYGLRRLLERGGCGCREGESQT</sequence>
<dbReference type="Pfam" id="PF21811">
    <property type="entry name" value="RdfA"/>
    <property type="match status" value="1"/>
</dbReference>
<dbReference type="EMBL" id="QPHM01000001">
    <property type="protein sequence ID" value="RCU47618.1"/>
    <property type="molecule type" value="Genomic_DNA"/>
</dbReference>
<accession>A0A368NAR6</accession>
<evidence type="ECO:0000313" key="1">
    <source>
        <dbReference type="EMBL" id="RCU47618.1"/>
    </source>
</evidence>
<dbReference type="OrthoDB" id="304916at2157"/>
<dbReference type="Proteomes" id="UP000252189">
    <property type="component" value="Unassembled WGS sequence"/>
</dbReference>
<organism evidence="1 2">
    <name type="scientific">Haloplanus salinus</name>
    <dbReference type="NCBI Taxonomy" id="1126245"/>
    <lineage>
        <taxon>Archaea</taxon>
        <taxon>Methanobacteriati</taxon>
        <taxon>Methanobacteriota</taxon>
        <taxon>Stenosarchaea group</taxon>
        <taxon>Halobacteria</taxon>
        <taxon>Halobacteriales</taxon>
        <taxon>Haloferacaceae</taxon>
        <taxon>Haloplanus</taxon>
    </lineage>
</organism>
<proteinExistence type="predicted"/>
<reference evidence="1 2" key="1">
    <citation type="submission" date="2018-07" db="EMBL/GenBank/DDBJ databases">
        <title>Genome sequences of Haloplanus salinus JCM 18368T.</title>
        <authorList>
            <person name="Kim Y.B."/>
            <person name="Roh S.W."/>
        </authorList>
    </citation>
    <scope>NUCLEOTIDE SEQUENCE [LARGE SCALE GENOMIC DNA]</scope>
    <source>
        <strain evidence="1 2">JCM 18368</strain>
    </source>
</reference>